<dbReference type="STRING" id="272627.CCC_03123"/>
<evidence type="ECO:0000256" key="1">
    <source>
        <dbReference type="SAM" id="MobiDB-lite"/>
    </source>
</evidence>
<dbReference type="OrthoDB" id="7994681at2"/>
<gene>
    <name evidence="3" type="ORF">CCC_03123</name>
</gene>
<dbReference type="Pfam" id="PF14550">
    <property type="entry name" value="Peptidase_S78_2"/>
    <property type="match status" value="1"/>
</dbReference>
<sequence length="231" mass="24320">MAAATIAMTAPITKTDAAERLVFGWASVIEENGQPVVDRQGDVITEAELEKAAYDFAENARAAGEMHTNIGVGELVESVVLTKQKQQAMGIDLGRVGWWIGFRVTPDVFEKVASGVYRAFSIGGTGQRVAINQSEINTMTAKSFGEVLAKKHRVRTAGAPRTPQSAPKAMTTPQTPSAPLAPPESPLIKTEMAEAARVSGKPQNGTGDVVGKVAEPPLIRAAMAAAAAARR</sequence>
<reference evidence="3 4" key="1">
    <citation type="submission" date="2015-01" db="EMBL/GenBank/DDBJ databases">
        <title>Genome Sequence of Magnetospirillum magnetotacticum Strain MS-1.</title>
        <authorList>
            <person name="Marinov G.K."/>
            <person name="Smalley M.D."/>
            <person name="DeSalvo G."/>
        </authorList>
    </citation>
    <scope>NUCLEOTIDE SEQUENCE [LARGE SCALE GENOMIC DNA]</scope>
    <source>
        <strain evidence="3 4">MS-1</strain>
    </source>
</reference>
<proteinExistence type="predicted"/>
<dbReference type="InterPro" id="IPR027924">
    <property type="entry name" value="XkdF"/>
</dbReference>
<protein>
    <recommendedName>
        <fullName evidence="2">Phage-like element PBSX protein XkdF domain-containing protein</fullName>
    </recommendedName>
</protein>
<feature type="region of interest" description="Disordered" evidence="1">
    <location>
        <begin position="153"/>
        <end position="185"/>
    </location>
</feature>
<evidence type="ECO:0000313" key="4">
    <source>
        <dbReference type="Proteomes" id="UP000031971"/>
    </source>
</evidence>
<name>A0A0C2Z0U2_PARME</name>
<accession>A0A0C2Z0U2</accession>
<feature type="domain" description="Phage-like element PBSX protein XkdF" evidence="2">
    <location>
        <begin position="12"/>
        <end position="128"/>
    </location>
</feature>
<dbReference type="Proteomes" id="UP000031971">
    <property type="component" value="Unassembled WGS sequence"/>
</dbReference>
<comment type="caution">
    <text evidence="3">The sequence shown here is derived from an EMBL/GenBank/DDBJ whole genome shotgun (WGS) entry which is preliminary data.</text>
</comment>
<evidence type="ECO:0000259" key="2">
    <source>
        <dbReference type="Pfam" id="PF14550"/>
    </source>
</evidence>
<dbReference type="RefSeq" id="WP_152619668.1">
    <property type="nucleotide sequence ID" value="NZ_JXSL01000009.1"/>
</dbReference>
<organism evidence="3 4">
    <name type="scientific">Paramagnetospirillum magnetotacticum MS-1</name>
    <dbReference type="NCBI Taxonomy" id="272627"/>
    <lineage>
        <taxon>Bacteria</taxon>
        <taxon>Pseudomonadati</taxon>
        <taxon>Pseudomonadota</taxon>
        <taxon>Alphaproteobacteria</taxon>
        <taxon>Rhodospirillales</taxon>
        <taxon>Magnetospirillaceae</taxon>
        <taxon>Paramagnetospirillum</taxon>
    </lineage>
</organism>
<dbReference type="AlphaFoldDB" id="A0A0C2Z0U2"/>
<keyword evidence="4" id="KW-1185">Reference proteome</keyword>
<dbReference type="EMBL" id="JXSL01000009">
    <property type="protein sequence ID" value="KIM00521.1"/>
    <property type="molecule type" value="Genomic_DNA"/>
</dbReference>
<evidence type="ECO:0000313" key="3">
    <source>
        <dbReference type="EMBL" id="KIM00521.1"/>
    </source>
</evidence>